<reference evidence="1" key="1">
    <citation type="journal article" date="2014" name="Int. J. Syst. Evol. Microbiol.">
        <title>Complete genome sequence of Corynebacterium casei LMG S-19264T (=DSM 44701T), isolated from a smear-ripened cheese.</title>
        <authorList>
            <consortium name="US DOE Joint Genome Institute (JGI-PGF)"/>
            <person name="Walter F."/>
            <person name="Albersmeier A."/>
            <person name="Kalinowski J."/>
            <person name="Ruckert C."/>
        </authorList>
    </citation>
    <scope>NUCLEOTIDE SEQUENCE</scope>
    <source>
        <strain evidence="1">CGMCC 1.12195</strain>
    </source>
</reference>
<organism evidence="1 2">
    <name type="scientific">Parapedobacter pyrenivorans</name>
    <dbReference type="NCBI Taxonomy" id="1305674"/>
    <lineage>
        <taxon>Bacteria</taxon>
        <taxon>Pseudomonadati</taxon>
        <taxon>Bacteroidota</taxon>
        <taxon>Sphingobacteriia</taxon>
        <taxon>Sphingobacteriales</taxon>
        <taxon>Sphingobacteriaceae</taxon>
        <taxon>Parapedobacter</taxon>
    </lineage>
</organism>
<name>A0A917HX77_9SPHI</name>
<dbReference type="RefSeq" id="WP_188507282.1">
    <property type="nucleotide sequence ID" value="NZ_BMER01000004.1"/>
</dbReference>
<evidence type="ECO:0000313" key="2">
    <source>
        <dbReference type="Proteomes" id="UP000660862"/>
    </source>
</evidence>
<dbReference type="InterPro" id="IPR027417">
    <property type="entry name" value="P-loop_NTPase"/>
</dbReference>
<dbReference type="Gene3D" id="3.40.50.300">
    <property type="entry name" value="P-loop containing nucleotide triphosphate hydrolases"/>
    <property type="match status" value="1"/>
</dbReference>
<dbReference type="EMBL" id="BMER01000004">
    <property type="protein sequence ID" value="GGG95940.1"/>
    <property type="molecule type" value="Genomic_DNA"/>
</dbReference>
<proteinExistence type="predicted"/>
<keyword evidence="2" id="KW-1185">Reference proteome</keyword>
<dbReference type="InterPro" id="IPR017026">
    <property type="entry name" value="ImuA"/>
</dbReference>
<gene>
    <name evidence="1" type="ORF">GCM10007415_33970</name>
</gene>
<accession>A0A917HX77</accession>
<dbReference type="SUPFAM" id="SSF52540">
    <property type="entry name" value="P-loop containing nucleoside triphosphate hydrolases"/>
    <property type="match status" value="1"/>
</dbReference>
<dbReference type="AlphaFoldDB" id="A0A917HX77"/>
<dbReference type="Proteomes" id="UP000660862">
    <property type="component" value="Unassembled WGS sequence"/>
</dbReference>
<protein>
    <recommendedName>
        <fullName evidence="3">Protein ImuA</fullName>
    </recommendedName>
</protein>
<evidence type="ECO:0000313" key="1">
    <source>
        <dbReference type="EMBL" id="GGG95940.1"/>
    </source>
</evidence>
<evidence type="ECO:0008006" key="3">
    <source>
        <dbReference type="Google" id="ProtNLM"/>
    </source>
</evidence>
<comment type="caution">
    <text evidence="1">The sequence shown here is derived from an EMBL/GenBank/DDBJ whole genome shotgun (WGS) entry which is preliminary data.</text>
</comment>
<dbReference type="PIRSF" id="PIRSF034285">
    <property type="entry name" value="UCP034285"/>
    <property type="match status" value="1"/>
</dbReference>
<sequence>MANKSDIVNRLKQDLLRWQGVTLSESHAKQIGLGPVEAAFPGAVFPSFGVHEFISRSREESATTSGFMGGLLSRLMSGEGVCLWISTSRLLFPPSIRAFGVVPDRVIFVDVARERDVLWATEEALKCSGLIAVVAELQEMDFVQSRRLQLAVEKSRVTGLILRCNPRTVGSTACAARWHIRSLPSVMADELPGVGFPRWEVELLKVRNGNPGQWQLEWSEGRFVPILPARQTDRKTIPMRKIG</sequence>
<reference evidence="1" key="2">
    <citation type="submission" date="2020-09" db="EMBL/GenBank/DDBJ databases">
        <authorList>
            <person name="Sun Q."/>
            <person name="Zhou Y."/>
        </authorList>
    </citation>
    <scope>NUCLEOTIDE SEQUENCE</scope>
    <source>
        <strain evidence="1">CGMCC 1.12195</strain>
    </source>
</reference>